<protein>
    <submittedName>
        <fullName evidence="4">Diguanylate cyclase</fullName>
        <ecNumber evidence="4">2.7.7.65</ecNumber>
    </submittedName>
</protein>
<feature type="repeat" description="NHL" evidence="2">
    <location>
        <begin position="257"/>
        <end position="286"/>
    </location>
</feature>
<keyword evidence="1" id="KW-0677">Repeat</keyword>
<dbReference type="SMART" id="SM00267">
    <property type="entry name" value="GGDEF"/>
    <property type="match status" value="1"/>
</dbReference>
<keyword evidence="4" id="KW-0548">Nucleotidyltransferase</keyword>
<dbReference type="Pfam" id="PF00990">
    <property type="entry name" value="GGDEF"/>
    <property type="match status" value="1"/>
</dbReference>
<feature type="domain" description="GGDEF" evidence="3">
    <location>
        <begin position="31"/>
        <end position="164"/>
    </location>
</feature>
<dbReference type="InterPro" id="IPR043128">
    <property type="entry name" value="Rev_trsase/Diguanyl_cyclase"/>
</dbReference>
<dbReference type="CDD" id="cd01949">
    <property type="entry name" value="GGDEF"/>
    <property type="match status" value="1"/>
</dbReference>
<dbReference type="InterPro" id="IPR029787">
    <property type="entry name" value="Nucleotide_cyclase"/>
</dbReference>
<dbReference type="PANTHER" id="PTHR46388">
    <property type="entry name" value="NHL REPEAT-CONTAINING PROTEIN 2"/>
    <property type="match status" value="1"/>
</dbReference>
<dbReference type="InterPro" id="IPR011042">
    <property type="entry name" value="6-blade_b-propeller_TolB-like"/>
</dbReference>
<proteinExistence type="predicted"/>
<dbReference type="SUPFAM" id="SSF101898">
    <property type="entry name" value="NHL repeat"/>
    <property type="match status" value="1"/>
</dbReference>
<dbReference type="RefSeq" id="WP_331846136.1">
    <property type="nucleotide sequence ID" value="NZ_JAZHPZ010000003.1"/>
</dbReference>
<gene>
    <name evidence="4" type="ORF">V3851_08730</name>
</gene>
<keyword evidence="5" id="KW-1185">Reference proteome</keyword>
<dbReference type="InterPro" id="IPR001258">
    <property type="entry name" value="NHL_repeat"/>
</dbReference>
<dbReference type="InterPro" id="IPR000160">
    <property type="entry name" value="GGDEF_dom"/>
</dbReference>
<dbReference type="Pfam" id="PF01436">
    <property type="entry name" value="NHL"/>
    <property type="match status" value="2"/>
</dbReference>
<dbReference type="EMBL" id="JAZHPZ010000003">
    <property type="protein sequence ID" value="MEF2965912.1"/>
    <property type="molecule type" value="Genomic_DNA"/>
</dbReference>
<dbReference type="NCBIfam" id="TIGR00254">
    <property type="entry name" value="GGDEF"/>
    <property type="match status" value="1"/>
</dbReference>
<dbReference type="GO" id="GO:0052621">
    <property type="term" value="F:diguanylate cyclase activity"/>
    <property type="evidence" value="ECO:0007669"/>
    <property type="project" value="UniProtKB-EC"/>
</dbReference>
<dbReference type="SUPFAM" id="SSF55073">
    <property type="entry name" value="Nucleotide cyclase"/>
    <property type="match status" value="1"/>
</dbReference>
<dbReference type="Gene3D" id="2.120.10.30">
    <property type="entry name" value="TolB, C-terminal domain"/>
    <property type="match status" value="3"/>
</dbReference>
<evidence type="ECO:0000256" key="2">
    <source>
        <dbReference type="PROSITE-ProRule" id="PRU00504"/>
    </source>
</evidence>
<accession>A0ABU7VSS0</accession>
<dbReference type="PROSITE" id="PS51125">
    <property type="entry name" value="NHL"/>
    <property type="match status" value="1"/>
</dbReference>
<reference evidence="4 5" key="1">
    <citation type="submission" date="2024-02" db="EMBL/GenBank/DDBJ databases">
        <title>A nitrogen-fixing paenibacillus bacterium.</title>
        <authorList>
            <person name="Zhang W.L."/>
            <person name="Chen S.F."/>
        </authorList>
    </citation>
    <scope>NUCLEOTIDE SEQUENCE [LARGE SCALE GENOMIC DNA]</scope>
    <source>
        <strain evidence="4 5">M1</strain>
    </source>
</reference>
<evidence type="ECO:0000256" key="1">
    <source>
        <dbReference type="ARBA" id="ARBA00022737"/>
    </source>
</evidence>
<organism evidence="4 5">
    <name type="scientific">Paenibacillus haidiansis</name>
    <dbReference type="NCBI Taxonomy" id="1574488"/>
    <lineage>
        <taxon>Bacteria</taxon>
        <taxon>Bacillati</taxon>
        <taxon>Bacillota</taxon>
        <taxon>Bacilli</taxon>
        <taxon>Bacillales</taxon>
        <taxon>Paenibacillaceae</taxon>
        <taxon>Paenibacillus</taxon>
    </lineage>
</organism>
<comment type="caution">
    <text evidence="4">The sequence shown here is derived from an EMBL/GenBank/DDBJ whole genome shotgun (WGS) entry which is preliminary data.</text>
</comment>
<sequence>MNANGTLDSLTNIWDRKTMLAKLSAIHASGKRFGVLLCDVDFFINIDSKVGSVEGDLILQRIASFFKKIEFFTVGRYGGDEFILIAEGVDQKQIVQMAEHLRKNFRKQRFVSGDSIYAKVPITVSIGAVIGGLTKTTESLLKKAEIALAMAKKQGRNRTVLSDDKDIVLYYDHTANVSTIVGGQLKGYAGDGGPSVQACIAEPYGVELMNNGELLIVDRGNHCIRQIDSRGVISSFAGKGRYGYSGDNEDAVNALMNKPSGVAASADGNVFIADTGNHCIRKINRNGNIYTIAGCGMEGYEGDGGLAINAKLSRPGGVAVDGKGNVYTNDYGNNVIRKISIDGIISTVAGSGKFGYEGDGGSPLVASLDRPYGLAVTPNGHKLYIADYGNHCIRVVDMENNSIRTVCGKGIPGYAGDGGPGEAALLNGPFWVSIWNEDFILIADSENHCIRLYDVVSDRITTIVGNAKSGYHDSMLDKSEASFNLPAGLVADNNGGGCLYVADYGNNAVRRVLFNSSSSGGRQ</sequence>
<keyword evidence="4" id="KW-0808">Transferase</keyword>
<dbReference type="Pfam" id="PF25021">
    <property type="entry name" value="TEN_NHL"/>
    <property type="match status" value="1"/>
</dbReference>
<dbReference type="PROSITE" id="PS50887">
    <property type="entry name" value="GGDEF"/>
    <property type="match status" value="1"/>
</dbReference>
<name>A0ABU7VSS0_9BACL</name>
<dbReference type="EC" id="2.7.7.65" evidence="4"/>
<dbReference type="Proteomes" id="UP001306950">
    <property type="component" value="Unassembled WGS sequence"/>
</dbReference>
<evidence type="ECO:0000313" key="4">
    <source>
        <dbReference type="EMBL" id="MEF2965912.1"/>
    </source>
</evidence>
<dbReference type="InterPro" id="IPR056822">
    <property type="entry name" value="TEN_NHL"/>
</dbReference>
<dbReference type="Gene3D" id="3.30.70.270">
    <property type="match status" value="1"/>
</dbReference>
<dbReference type="PANTHER" id="PTHR46388:SF2">
    <property type="entry name" value="NHL REPEAT-CONTAINING PROTEIN 2"/>
    <property type="match status" value="1"/>
</dbReference>
<evidence type="ECO:0000259" key="3">
    <source>
        <dbReference type="PROSITE" id="PS50887"/>
    </source>
</evidence>
<evidence type="ECO:0000313" key="5">
    <source>
        <dbReference type="Proteomes" id="UP001306950"/>
    </source>
</evidence>